<dbReference type="RefSeq" id="WP_014452604.1">
    <property type="nucleotide sequence ID" value="NC_017096.1"/>
</dbReference>
<dbReference type="Proteomes" id="UP000004793">
    <property type="component" value="Chromosome"/>
</dbReference>
<dbReference type="AlphaFoldDB" id="A0A7U6JF97"/>
<keyword evidence="2" id="KW-1185">Reference proteome</keyword>
<evidence type="ECO:0000313" key="1">
    <source>
        <dbReference type="EMBL" id="BAL80194.1"/>
    </source>
</evidence>
<dbReference type="EMBL" id="AP012051">
    <property type="protein sequence ID" value="BAL80194.1"/>
    <property type="molecule type" value="Genomic_DNA"/>
</dbReference>
<proteinExistence type="predicted"/>
<name>A0A7U6JF97_CALEA</name>
<dbReference type="KEGG" id="cex:CSE_00680"/>
<evidence type="ECO:0000313" key="2">
    <source>
        <dbReference type="Proteomes" id="UP000004793"/>
    </source>
</evidence>
<sequence length="66" mass="7540">MITKNDKKYKQKNTYEIRIDSIEKTSDTLSDRVGEMCSFFGVSGKSMRLFGASEKSTRLEHQTANT</sequence>
<accession>A0A7U6JF97</accession>
<reference evidence="1 2" key="1">
    <citation type="submission" date="2011-01" db="EMBL/GenBank/DDBJ databases">
        <title>Whole genome sequence of Caldisericum exile AZM16c01.</title>
        <authorList>
            <person name="Narita-Yamada S."/>
            <person name="Kawakoshi A."/>
            <person name="Nakamura S."/>
            <person name="Sasagawa M."/>
            <person name="Fukada J."/>
            <person name="Sekine M."/>
            <person name="Kato Y."/>
            <person name="Fukai R."/>
            <person name="Sasaki K."/>
            <person name="Hanamaki A."/>
            <person name="Narita H."/>
            <person name="Konno Y."/>
            <person name="Mori K."/>
            <person name="Yamazaki S."/>
            <person name="Suzuki K."/>
            <person name="Fujita N."/>
        </authorList>
    </citation>
    <scope>NUCLEOTIDE SEQUENCE [LARGE SCALE GENOMIC DNA]</scope>
    <source>
        <strain evidence="2">DSM 21853 / NBRC 104410 / AZM16c01</strain>
    </source>
</reference>
<gene>
    <name evidence="1" type="ordered locus">CSE_00680</name>
</gene>
<protein>
    <submittedName>
        <fullName evidence="1">Uncharacterized protein</fullName>
    </submittedName>
</protein>
<organism evidence="1 2">
    <name type="scientific">Caldisericum exile (strain DSM 21853 / NBRC 104410 / AZM16c01)</name>
    <dbReference type="NCBI Taxonomy" id="511051"/>
    <lineage>
        <taxon>Bacteria</taxon>
        <taxon>Pseudomonadati</taxon>
        <taxon>Caldisericota/Cryosericota group</taxon>
        <taxon>Caldisericota</taxon>
        <taxon>Caldisericia</taxon>
        <taxon>Caldisericales</taxon>
        <taxon>Caldisericaceae</taxon>
        <taxon>Caldisericum</taxon>
    </lineage>
</organism>